<dbReference type="InterPro" id="IPR036397">
    <property type="entry name" value="RNaseH_sf"/>
</dbReference>
<sequence length="130" mass="14365">MYITYNLPQALITLGAGNLWPCCLGHLGHTGLKNLGLPDQERSSLPCKINKARRLPFLHDVETARYPLDTVHIDVVGPITTESSPGSGFLLTIVDKATSFKIIKFHKGKSDSFNPFVITKTIWRTGTTEN</sequence>
<evidence type="ECO:0000313" key="1">
    <source>
        <dbReference type="EMBL" id="MBW0506594.1"/>
    </source>
</evidence>
<gene>
    <name evidence="1" type="ORF">O181_046309</name>
</gene>
<comment type="caution">
    <text evidence="1">The sequence shown here is derived from an EMBL/GenBank/DDBJ whole genome shotgun (WGS) entry which is preliminary data.</text>
</comment>
<accession>A0A9Q3DNU6</accession>
<dbReference type="Proteomes" id="UP000765509">
    <property type="component" value="Unassembled WGS sequence"/>
</dbReference>
<dbReference type="GO" id="GO:0003676">
    <property type="term" value="F:nucleic acid binding"/>
    <property type="evidence" value="ECO:0007669"/>
    <property type="project" value="InterPro"/>
</dbReference>
<dbReference type="AlphaFoldDB" id="A0A9Q3DNU6"/>
<dbReference type="Gene3D" id="3.30.420.10">
    <property type="entry name" value="Ribonuclease H-like superfamily/Ribonuclease H"/>
    <property type="match status" value="1"/>
</dbReference>
<evidence type="ECO:0000313" key="2">
    <source>
        <dbReference type="Proteomes" id="UP000765509"/>
    </source>
</evidence>
<protein>
    <submittedName>
        <fullName evidence="1">Uncharacterized protein</fullName>
    </submittedName>
</protein>
<reference evidence="1" key="1">
    <citation type="submission" date="2021-03" db="EMBL/GenBank/DDBJ databases">
        <title>Draft genome sequence of rust myrtle Austropuccinia psidii MF-1, a brazilian biotype.</title>
        <authorList>
            <person name="Quecine M.C."/>
            <person name="Pachon D.M.R."/>
            <person name="Bonatelli M.L."/>
            <person name="Correr F.H."/>
            <person name="Franceschini L.M."/>
            <person name="Leite T.F."/>
            <person name="Margarido G.R.A."/>
            <person name="Almeida C.A."/>
            <person name="Ferrarezi J.A."/>
            <person name="Labate C.A."/>
        </authorList>
    </citation>
    <scope>NUCLEOTIDE SEQUENCE</scope>
    <source>
        <strain evidence="1">MF-1</strain>
    </source>
</reference>
<organism evidence="1 2">
    <name type="scientific">Austropuccinia psidii MF-1</name>
    <dbReference type="NCBI Taxonomy" id="1389203"/>
    <lineage>
        <taxon>Eukaryota</taxon>
        <taxon>Fungi</taxon>
        <taxon>Dikarya</taxon>
        <taxon>Basidiomycota</taxon>
        <taxon>Pucciniomycotina</taxon>
        <taxon>Pucciniomycetes</taxon>
        <taxon>Pucciniales</taxon>
        <taxon>Sphaerophragmiaceae</taxon>
        <taxon>Austropuccinia</taxon>
    </lineage>
</organism>
<proteinExistence type="predicted"/>
<keyword evidence="2" id="KW-1185">Reference proteome</keyword>
<dbReference type="EMBL" id="AVOT02019184">
    <property type="protein sequence ID" value="MBW0506594.1"/>
    <property type="molecule type" value="Genomic_DNA"/>
</dbReference>
<name>A0A9Q3DNU6_9BASI</name>
<dbReference type="OrthoDB" id="2794357at2759"/>